<feature type="region of interest" description="Disordered" evidence="1">
    <location>
        <begin position="155"/>
        <end position="242"/>
    </location>
</feature>
<protein>
    <submittedName>
        <fullName evidence="2">Uncharacterized protein</fullName>
    </submittedName>
</protein>
<name>A0A8S5NZW1_9CAUD</name>
<evidence type="ECO:0000256" key="1">
    <source>
        <dbReference type="SAM" id="MobiDB-lite"/>
    </source>
</evidence>
<feature type="compositionally biased region" description="Polar residues" evidence="1">
    <location>
        <begin position="221"/>
        <end position="230"/>
    </location>
</feature>
<feature type="compositionally biased region" description="Low complexity" evidence="1">
    <location>
        <begin position="203"/>
        <end position="212"/>
    </location>
</feature>
<dbReference type="EMBL" id="BK015301">
    <property type="protein sequence ID" value="DAE00366.1"/>
    <property type="molecule type" value="Genomic_DNA"/>
</dbReference>
<accession>A0A8S5NZW1</accession>
<organism evidence="2">
    <name type="scientific">Myoviridae sp. ctLnO19</name>
    <dbReference type="NCBI Taxonomy" id="2825085"/>
    <lineage>
        <taxon>Viruses</taxon>
        <taxon>Duplodnaviria</taxon>
        <taxon>Heunggongvirae</taxon>
        <taxon>Uroviricota</taxon>
        <taxon>Caudoviricetes</taxon>
    </lineage>
</organism>
<evidence type="ECO:0000313" key="2">
    <source>
        <dbReference type="EMBL" id="DAE00366.1"/>
    </source>
</evidence>
<sequence>MNHRYYLTAGYHQSIQQAIQQLFWRGAQERPNEFRGIISNILMNDQRLRDELLESIFVHLEWAAANNRINVNDQNQVYGLMEQHFHDFIPYGIFNTVFAQMNLDYQTRYGVEQDARNYIQNRQNMVRELSYIQNNNNSNLYQPNQANRGYQPFQAQQTPFGQPQGGFNGNPYGSNQFAPPPGNPSLGGMGTNPYAKTGNYYDSQSSQSTPSSGIMVESSRSKPSSNNTPFRPSWERENEEVKKSDTLLFDDIHSLDQDYSYQEGYSSIEVASPVVESKPEHPLGSVANEGNHTGGLTQHVMNPGDVVEDVFWFDNDHSLWSYKQHQDYYAKHAPAHLYPIDEEAIEWESDYGYVIRKGVKYFVFRANPKQNLLPAVDRRFYRLVLNLDNDTFLPYFTVEEKEEYEVMEYQDHLIPGKQAPENIFATKVPVREDNDASQFNKVVKSLEMTEEEMAEQMKLIEERGDQVESHMAVFRKVYSDSANEELMVTNILAGINKDMPNARLVRTLHYLTNDAYTNNQQYELLKEIKGCKTIAEFKSNIYDVLVRAKEYVLANRLYQLVDKVFAKILVELGITHVTVDEVIDCYDEVYEKLIVPANVESLYKRKVENMFKVMFDSQAVHLFNLDTDEPKTTCIPRKVSVVYIKRLLSELNLSRQHGIKANEWHTLDKEHEGELYYILHQVLVNRFRKPDEEGSDVYVITEDGALIEAITPDAIGEGIFIRIKC</sequence>
<reference evidence="2" key="1">
    <citation type="journal article" date="2021" name="Proc. Natl. Acad. Sci. U.S.A.">
        <title>A Catalog of Tens of Thousands of Viruses from Human Metagenomes Reveals Hidden Associations with Chronic Diseases.</title>
        <authorList>
            <person name="Tisza M.J."/>
            <person name="Buck C.B."/>
        </authorList>
    </citation>
    <scope>NUCLEOTIDE SEQUENCE</scope>
    <source>
        <strain evidence="2">CtLnO19</strain>
    </source>
</reference>
<proteinExistence type="predicted"/>
<feature type="compositionally biased region" description="Basic and acidic residues" evidence="1">
    <location>
        <begin position="233"/>
        <end position="242"/>
    </location>
</feature>